<keyword evidence="5" id="KW-1185">Reference proteome</keyword>
<feature type="domain" description="Signal transduction histidine kinase internal region" evidence="3">
    <location>
        <begin position="272"/>
        <end position="351"/>
    </location>
</feature>
<evidence type="ECO:0000256" key="1">
    <source>
        <dbReference type="SAM" id="Phobius"/>
    </source>
</evidence>
<evidence type="ECO:0000313" key="5">
    <source>
        <dbReference type="Proteomes" id="UP000481037"/>
    </source>
</evidence>
<keyword evidence="1" id="KW-0472">Membrane</keyword>
<dbReference type="PANTHER" id="PTHR34220">
    <property type="entry name" value="SENSOR HISTIDINE KINASE YPDA"/>
    <property type="match status" value="1"/>
</dbReference>
<dbReference type="Proteomes" id="UP000481037">
    <property type="component" value="Unassembled WGS sequence"/>
</dbReference>
<proteinExistence type="predicted"/>
<dbReference type="EMBL" id="WKJM01000012">
    <property type="protein sequence ID" value="MRX09198.1"/>
    <property type="molecule type" value="Genomic_DNA"/>
</dbReference>
<dbReference type="Pfam" id="PF02518">
    <property type="entry name" value="HATPase_c"/>
    <property type="match status" value="1"/>
</dbReference>
<protein>
    <submittedName>
        <fullName evidence="4">Uncharacterized protein</fullName>
    </submittedName>
</protein>
<feature type="transmembrane region" description="Helical" evidence="1">
    <location>
        <begin position="94"/>
        <end position="114"/>
    </location>
</feature>
<evidence type="ECO:0000259" key="2">
    <source>
        <dbReference type="Pfam" id="PF02518"/>
    </source>
</evidence>
<feature type="transmembrane region" description="Helical" evidence="1">
    <location>
        <begin position="59"/>
        <end position="82"/>
    </location>
</feature>
<keyword evidence="1" id="KW-0812">Transmembrane</keyword>
<sequence length="460" mass="50761">MATSNRVFSISLPISAPSSHAPLRHAAAARMGGMTTPFYLKPVEVEHDRRLVRRYQWQSLLRVWAAMAVGIVMLFGFAIVLLSSIGHVMGQKSLWHWSNLFNMVWPALVPFIAINSVVQGRLKELSAAGTPLTAEMFSSRPSRMVLSPLDPLTTYNVCTETLSGLAMGMALGYGGPAMFSYFPFNGRILIGPRWPVWLAQCTEVVVVGEPGQQVEVRIRRRFGLDFFTVQRGGALHAVETVAAHLRTQFEQRDRALRAIRREQELERAALNAKLSALQAQVEPHFLFNTLANLKYLIRTDADTAQQMLDHLVGYLQNALPDMRSVSSTLERELALARSYLSIMQIRMGQRLRFRIEADDALLALPFPPAMLISLVENAVKHGLERASRPGAITITAKQLGDALCVQVIDDGVGLTEQMGQGFGLANIHERLQLLYGDKAALSVTAAEHGGVVATLAINKE</sequence>
<dbReference type="GO" id="GO:0016020">
    <property type="term" value="C:membrane"/>
    <property type="evidence" value="ECO:0007669"/>
    <property type="project" value="InterPro"/>
</dbReference>
<feature type="domain" description="Histidine kinase/HSP90-like ATPase" evidence="2">
    <location>
        <begin position="371"/>
        <end position="455"/>
    </location>
</feature>
<dbReference type="InterPro" id="IPR050640">
    <property type="entry name" value="Bact_2-comp_sensor_kinase"/>
</dbReference>
<organism evidence="4 5">
    <name type="scientific">Duganella alba</name>
    <dbReference type="NCBI Taxonomy" id="2666081"/>
    <lineage>
        <taxon>Bacteria</taxon>
        <taxon>Pseudomonadati</taxon>
        <taxon>Pseudomonadota</taxon>
        <taxon>Betaproteobacteria</taxon>
        <taxon>Burkholderiales</taxon>
        <taxon>Oxalobacteraceae</taxon>
        <taxon>Telluria group</taxon>
        <taxon>Duganella</taxon>
    </lineage>
</organism>
<comment type="caution">
    <text evidence="4">The sequence shown here is derived from an EMBL/GenBank/DDBJ whole genome shotgun (WGS) entry which is preliminary data.</text>
</comment>
<dbReference type="AlphaFoldDB" id="A0A6L5QI72"/>
<name>A0A6L5QI72_9BURK</name>
<dbReference type="Gene3D" id="3.30.565.10">
    <property type="entry name" value="Histidine kinase-like ATPase, C-terminal domain"/>
    <property type="match status" value="1"/>
</dbReference>
<dbReference type="PANTHER" id="PTHR34220:SF9">
    <property type="entry name" value="SIGNAL TRANSDUCTION HISTIDINE KINASE INTERNAL REGION DOMAIN-CONTAINING PROTEIN"/>
    <property type="match status" value="1"/>
</dbReference>
<dbReference type="InterPro" id="IPR003594">
    <property type="entry name" value="HATPase_dom"/>
</dbReference>
<dbReference type="InterPro" id="IPR010559">
    <property type="entry name" value="Sig_transdc_His_kin_internal"/>
</dbReference>
<reference evidence="4 5" key="1">
    <citation type="submission" date="2019-11" db="EMBL/GenBank/DDBJ databases">
        <title>Novel species isolated from a subtropical stream in China.</title>
        <authorList>
            <person name="Lu H."/>
        </authorList>
    </citation>
    <scope>NUCLEOTIDE SEQUENCE [LARGE SCALE GENOMIC DNA]</scope>
    <source>
        <strain evidence="4 5">FT25W</strain>
    </source>
</reference>
<dbReference type="GO" id="GO:0000155">
    <property type="term" value="F:phosphorelay sensor kinase activity"/>
    <property type="evidence" value="ECO:0007669"/>
    <property type="project" value="InterPro"/>
</dbReference>
<dbReference type="Pfam" id="PF06580">
    <property type="entry name" value="His_kinase"/>
    <property type="match status" value="1"/>
</dbReference>
<gene>
    <name evidence="4" type="ORF">GJ697_15255</name>
</gene>
<dbReference type="InterPro" id="IPR036890">
    <property type="entry name" value="HATPase_C_sf"/>
</dbReference>
<evidence type="ECO:0000259" key="3">
    <source>
        <dbReference type="Pfam" id="PF06580"/>
    </source>
</evidence>
<accession>A0A6L5QI72</accession>
<keyword evidence="1" id="KW-1133">Transmembrane helix</keyword>
<evidence type="ECO:0000313" key="4">
    <source>
        <dbReference type="EMBL" id="MRX09198.1"/>
    </source>
</evidence>
<dbReference type="SUPFAM" id="SSF55874">
    <property type="entry name" value="ATPase domain of HSP90 chaperone/DNA topoisomerase II/histidine kinase"/>
    <property type="match status" value="1"/>
</dbReference>